<reference evidence="1" key="1">
    <citation type="submission" date="2023-03" db="EMBL/GenBank/DDBJ databases">
        <title>Andean soil-derived lignocellulolytic bacterial consortium as a source of novel taxa and putative plastic-active enzymes.</title>
        <authorList>
            <person name="Diaz-Garcia L."/>
            <person name="Chuvochina M."/>
            <person name="Feuerriegel G."/>
            <person name="Bunk B."/>
            <person name="Sproer C."/>
            <person name="Streit W.R."/>
            <person name="Rodriguez L.M."/>
            <person name="Overmann J."/>
            <person name="Jimenez D.J."/>
        </authorList>
    </citation>
    <scope>NUCLEOTIDE SEQUENCE</scope>
    <source>
        <strain evidence="1">MAG 876</strain>
    </source>
</reference>
<accession>A0AAJ6BCR5</accession>
<dbReference type="EMBL" id="CP119325">
    <property type="protein sequence ID" value="WEK31567.1"/>
    <property type="molecule type" value="Genomic_DNA"/>
</dbReference>
<dbReference type="Proteomes" id="UP001216329">
    <property type="component" value="Chromosome"/>
</dbReference>
<organism evidence="1 2">
    <name type="scientific">Candidatus Pseudomonas phytovorans</name>
    <dbReference type="NCBI Taxonomy" id="3121377"/>
    <lineage>
        <taxon>Bacteria</taxon>
        <taxon>Pseudomonadati</taxon>
        <taxon>Pseudomonadota</taxon>
        <taxon>Gammaproteobacteria</taxon>
        <taxon>Pseudomonadales</taxon>
        <taxon>Pseudomonadaceae</taxon>
        <taxon>Pseudomonas</taxon>
    </lineage>
</organism>
<name>A0AAJ6BCR5_9PSED</name>
<gene>
    <name evidence="1" type="ORF">P0Y58_05050</name>
</gene>
<dbReference type="AlphaFoldDB" id="A0AAJ6BCR5"/>
<evidence type="ECO:0000313" key="1">
    <source>
        <dbReference type="EMBL" id="WEK31567.1"/>
    </source>
</evidence>
<evidence type="ECO:0000313" key="2">
    <source>
        <dbReference type="Proteomes" id="UP001216329"/>
    </source>
</evidence>
<proteinExistence type="predicted"/>
<sequence length="445" mass="49718">MAVRLQYLTKNPDEIALATRYWAMDEEGAFLERVADLVPFRDVVQSGQIARQVREYCLAYDDNQCCYVCDGPIRVNGRADAKKTSQKSSLPCESCEDVLRRQKAEQQALEQAEISKRLAYKNERNASASLCYGELSDEAVILLLALDALLGQKLATGTFTINDCDDLSPKGGKHFIDRLLREGVLLDDPIAAKPGTYFIQDGELWWYVYGIQYFLPPDADLGRGPTALRSLEEHIFTDSEGLTDLWLDFALDDVMRYFDDQCSTYQHELEDEAVEKIKANIRHALRTYSVAELWSVIWKAVKDAASLANMQYYNRAKAAATIPNKIRKLVEQADKSGGIKHTWNRPDHHVAGSLGMVFSGLFGIDESTPGKAVIGMFGRLGRHAEGSGSEHLQSLAQSFLQGALERPDSWKAIDVLAGKIRSGMATDEALLEILLEQKREEVAEV</sequence>
<protein>
    <submittedName>
        <fullName evidence="1">Uncharacterized protein</fullName>
    </submittedName>
</protein>